<dbReference type="Proteomes" id="UP001283361">
    <property type="component" value="Unassembled WGS sequence"/>
</dbReference>
<feature type="compositionally biased region" description="Basic and acidic residues" evidence="1">
    <location>
        <begin position="77"/>
        <end position="86"/>
    </location>
</feature>
<keyword evidence="2" id="KW-0732">Signal</keyword>
<proteinExistence type="predicted"/>
<feature type="region of interest" description="Disordered" evidence="1">
    <location>
        <begin position="77"/>
        <end position="105"/>
    </location>
</feature>
<reference evidence="3" key="1">
    <citation type="journal article" date="2023" name="G3 (Bethesda)">
        <title>A reference genome for the long-term kleptoplast-retaining sea slug Elysia crispata morphotype clarki.</title>
        <authorList>
            <person name="Eastman K.E."/>
            <person name="Pendleton A.L."/>
            <person name="Shaikh M.A."/>
            <person name="Suttiyut T."/>
            <person name="Ogas R."/>
            <person name="Tomko P."/>
            <person name="Gavelis G."/>
            <person name="Widhalm J.R."/>
            <person name="Wisecaver J.H."/>
        </authorList>
    </citation>
    <scope>NUCLEOTIDE SEQUENCE</scope>
    <source>
        <strain evidence="3">ECLA1</strain>
    </source>
</reference>
<sequence>MWRLAILSYDIAVLRCTTLYCEHVAVPSGHRQRSVTVPQNPNVSDEITVTYQGSTKISEMENCWYKGIAVEAFEKHSVSKRKDDNTFKSQYGQGNPRWAPRQHQK</sequence>
<feature type="chain" id="PRO_5042282629" evidence="2">
    <location>
        <begin position="17"/>
        <end position="105"/>
    </location>
</feature>
<comment type="caution">
    <text evidence="3">The sequence shown here is derived from an EMBL/GenBank/DDBJ whole genome shotgun (WGS) entry which is preliminary data.</text>
</comment>
<dbReference type="EMBL" id="JAWDGP010004661">
    <property type="protein sequence ID" value="KAK3762674.1"/>
    <property type="molecule type" value="Genomic_DNA"/>
</dbReference>
<evidence type="ECO:0000313" key="3">
    <source>
        <dbReference type="EMBL" id="KAK3762674.1"/>
    </source>
</evidence>
<protein>
    <submittedName>
        <fullName evidence="3">Uncharacterized protein</fullName>
    </submittedName>
</protein>
<organism evidence="3 4">
    <name type="scientific">Elysia crispata</name>
    <name type="common">lettuce slug</name>
    <dbReference type="NCBI Taxonomy" id="231223"/>
    <lineage>
        <taxon>Eukaryota</taxon>
        <taxon>Metazoa</taxon>
        <taxon>Spiralia</taxon>
        <taxon>Lophotrochozoa</taxon>
        <taxon>Mollusca</taxon>
        <taxon>Gastropoda</taxon>
        <taxon>Heterobranchia</taxon>
        <taxon>Euthyneura</taxon>
        <taxon>Panpulmonata</taxon>
        <taxon>Sacoglossa</taxon>
        <taxon>Placobranchoidea</taxon>
        <taxon>Plakobranchidae</taxon>
        <taxon>Elysia</taxon>
    </lineage>
</organism>
<dbReference type="AlphaFoldDB" id="A0AAE1D9P7"/>
<feature type="signal peptide" evidence="2">
    <location>
        <begin position="1"/>
        <end position="16"/>
    </location>
</feature>
<accession>A0AAE1D9P7</accession>
<evidence type="ECO:0000256" key="1">
    <source>
        <dbReference type="SAM" id="MobiDB-lite"/>
    </source>
</evidence>
<evidence type="ECO:0000313" key="4">
    <source>
        <dbReference type="Proteomes" id="UP001283361"/>
    </source>
</evidence>
<name>A0AAE1D9P7_9GAST</name>
<keyword evidence="4" id="KW-1185">Reference proteome</keyword>
<evidence type="ECO:0000256" key="2">
    <source>
        <dbReference type="SAM" id="SignalP"/>
    </source>
</evidence>
<gene>
    <name evidence="3" type="ORF">RRG08_049538</name>
</gene>